<name>A0A4U7AQ34_9PEZI</name>
<feature type="compositionally biased region" description="Polar residues" evidence="1">
    <location>
        <begin position="585"/>
        <end position="602"/>
    </location>
</feature>
<sequence>MARDKGGAVARPRSSPMHKSPSRSQFKIHWTEKKLLTLSAAVIAADGRFDLAAELWGSVYSLDARRSSEQCSGSKPLLRKIKAQWKDRNSGARAWRSVPITEEDLLRKERELLHRFRAAVAEGLGKRPIVTPPEVSEQPIELNAQPPASQAPLAPECARRASPTPPSSLTPIEDNIVVRSDYFAGVSGLSRTSQAKRDHQTALAACRNAYQDTDPIPYVPVRASDAHPALPALFYRMYPTQPKNHAVNDPLGPRGFVSGYYAGVYGGLDPPPDYRNNMIFTFIERHLSRDTDRLSPLISVSASLWFVLRKSIKHQHEGDDVRVSIIDAKLASGKDGKWSYHAKAYTPQIKARKAFNNGGWRYCGCHEFLIWGRIPPAAVVADISIRDLVSLSQLDTRVARVFRFDMLHLPIAMDSLRERIKAQATFLDRPDTLSAMAAMVHWFSLQTVKGGLPSEDKLTKIIGDIVWGWHIRPSGALTHREWTDMADTFVKLLEEEFEIRVGSSVHWQLAKAFLYGMYPGFSDQEWLWKEELQRSSIRKAKAYGMDWPEDMLRMHENPVVLHLQRYRYEDSTDLSNHAAGYTAVSTRRSPRIMQTPQNSKTKSVAVKETRPSPLAKILDKVEIPRLPPTPNSAVKTGQ</sequence>
<gene>
    <name evidence="3" type="ORF">C1H76_7526</name>
</gene>
<proteinExistence type="predicted"/>
<feature type="region of interest" description="Disordered" evidence="1">
    <location>
        <begin position="1"/>
        <end position="25"/>
    </location>
</feature>
<accession>A0A4U7AQ34</accession>
<comment type="caution">
    <text evidence="3">The sequence shown here is derived from an EMBL/GenBank/DDBJ whole genome shotgun (WGS) entry which is preliminary data.</text>
</comment>
<evidence type="ECO:0000313" key="4">
    <source>
        <dbReference type="Proteomes" id="UP000308133"/>
    </source>
</evidence>
<dbReference type="EMBL" id="PTQR01000094">
    <property type="protein sequence ID" value="TKX20273.1"/>
    <property type="molecule type" value="Genomic_DNA"/>
</dbReference>
<dbReference type="InterPro" id="IPR056009">
    <property type="entry name" value="DUF7587"/>
</dbReference>
<organism evidence="3 4">
    <name type="scientific">Elsinoe australis</name>
    <dbReference type="NCBI Taxonomy" id="40998"/>
    <lineage>
        <taxon>Eukaryota</taxon>
        <taxon>Fungi</taxon>
        <taxon>Dikarya</taxon>
        <taxon>Ascomycota</taxon>
        <taxon>Pezizomycotina</taxon>
        <taxon>Dothideomycetes</taxon>
        <taxon>Dothideomycetidae</taxon>
        <taxon>Myriangiales</taxon>
        <taxon>Elsinoaceae</taxon>
        <taxon>Elsinoe</taxon>
    </lineage>
</organism>
<dbReference type="Pfam" id="PF24494">
    <property type="entry name" value="DUF7587"/>
    <property type="match status" value="1"/>
</dbReference>
<protein>
    <recommendedName>
        <fullName evidence="2">DUF7587 domain-containing protein</fullName>
    </recommendedName>
</protein>
<dbReference type="AlphaFoldDB" id="A0A4U7AQ34"/>
<evidence type="ECO:0000259" key="2">
    <source>
        <dbReference type="Pfam" id="PF24494"/>
    </source>
</evidence>
<feature type="region of interest" description="Disordered" evidence="1">
    <location>
        <begin position="585"/>
        <end position="638"/>
    </location>
</feature>
<evidence type="ECO:0000313" key="3">
    <source>
        <dbReference type="EMBL" id="TKX20273.1"/>
    </source>
</evidence>
<feature type="domain" description="DUF7587" evidence="2">
    <location>
        <begin position="230"/>
        <end position="388"/>
    </location>
</feature>
<reference evidence="3 4" key="1">
    <citation type="submission" date="2018-02" db="EMBL/GenBank/DDBJ databases">
        <title>Draft genome sequences of Elsinoe sp., causing black scab on jojoba.</title>
        <authorList>
            <person name="Stodart B."/>
            <person name="Jeffress S."/>
            <person name="Ash G."/>
            <person name="Arun Chinnappa K."/>
        </authorList>
    </citation>
    <scope>NUCLEOTIDE SEQUENCE [LARGE SCALE GENOMIC DNA]</scope>
    <source>
        <strain evidence="3 4">Hillstone_2</strain>
    </source>
</reference>
<evidence type="ECO:0000256" key="1">
    <source>
        <dbReference type="SAM" id="MobiDB-lite"/>
    </source>
</evidence>
<dbReference type="Proteomes" id="UP000308133">
    <property type="component" value="Unassembled WGS sequence"/>
</dbReference>
<feature type="region of interest" description="Disordered" evidence="1">
    <location>
        <begin position="147"/>
        <end position="171"/>
    </location>
</feature>